<dbReference type="Gene3D" id="3.90.1410.10">
    <property type="entry name" value="set domain protein methyltransferase, domain 1"/>
    <property type="match status" value="1"/>
</dbReference>
<evidence type="ECO:0000313" key="2">
    <source>
        <dbReference type="Proteomes" id="UP000037460"/>
    </source>
</evidence>
<dbReference type="GO" id="GO:0016279">
    <property type="term" value="F:protein-lysine N-methyltransferase activity"/>
    <property type="evidence" value="ECO:0007669"/>
    <property type="project" value="TreeGrafter"/>
</dbReference>
<dbReference type="Proteomes" id="UP000037460">
    <property type="component" value="Unassembled WGS sequence"/>
</dbReference>
<comment type="caution">
    <text evidence="1">The sequence shown here is derived from an EMBL/GenBank/DDBJ whole genome shotgun (WGS) entry which is preliminary data.</text>
</comment>
<accession>A0A0M0J4F8</accession>
<dbReference type="OrthoDB" id="441812at2759"/>
<reference evidence="2" key="1">
    <citation type="journal article" date="2015" name="PLoS Genet.">
        <title>Genome Sequence and Transcriptome Analyses of Chrysochromulina tobin: Metabolic Tools for Enhanced Algal Fitness in the Prominent Order Prymnesiales (Haptophyceae).</title>
        <authorList>
            <person name="Hovde B.T."/>
            <person name="Deodato C.R."/>
            <person name="Hunsperger H.M."/>
            <person name="Ryken S.A."/>
            <person name="Yost W."/>
            <person name="Jha R.K."/>
            <person name="Patterson J."/>
            <person name="Monnat R.J. Jr."/>
            <person name="Barlow S.B."/>
            <person name="Starkenburg S.R."/>
            <person name="Cattolico R.A."/>
        </authorList>
    </citation>
    <scope>NUCLEOTIDE SEQUENCE</scope>
    <source>
        <strain evidence="2">CCMP291</strain>
    </source>
</reference>
<dbReference type="EMBL" id="JWZX01003382">
    <property type="protein sequence ID" value="KOO21212.1"/>
    <property type="molecule type" value="Genomic_DNA"/>
</dbReference>
<evidence type="ECO:0008006" key="3">
    <source>
        <dbReference type="Google" id="ProtNLM"/>
    </source>
</evidence>
<dbReference type="PANTHER" id="PTHR13271:SF137">
    <property type="entry name" value="SET DOMAIN-CONTAINING PROTEIN"/>
    <property type="match status" value="1"/>
</dbReference>
<dbReference type="InterPro" id="IPR050600">
    <property type="entry name" value="SETD3_SETD6_MTase"/>
</dbReference>
<keyword evidence="2" id="KW-1185">Reference proteome</keyword>
<proteinExistence type="predicted"/>
<dbReference type="SUPFAM" id="SSF82199">
    <property type="entry name" value="SET domain"/>
    <property type="match status" value="1"/>
</dbReference>
<protein>
    <recommendedName>
        <fullName evidence="3">SET domain-containing protein</fullName>
    </recommendedName>
</protein>
<dbReference type="InterPro" id="IPR046341">
    <property type="entry name" value="SET_dom_sf"/>
</dbReference>
<dbReference type="AlphaFoldDB" id="A0A0M0J4F8"/>
<gene>
    <name evidence="1" type="ORF">Ctob_004938</name>
</gene>
<name>A0A0M0J4F8_9EUKA</name>
<dbReference type="PANTHER" id="PTHR13271">
    <property type="entry name" value="UNCHARACTERIZED PUTATIVE METHYLTRANSFERASE"/>
    <property type="match status" value="1"/>
</dbReference>
<organism evidence="1 2">
    <name type="scientific">Chrysochromulina tobinii</name>
    <dbReference type="NCBI Taxonomy" id="1460289"/>
    <lineage>
        <taxon>Eukaryota</taxon>
        <taxon>Haptista</taxon>
        <taxon>Haptophyta</taxon>
        <taxon>Prymnesiophyceae</taxon>
        <taxon>Prymnesiales</taxon>
        <taxon>Chrysochromulinaceae</taxon>
        <taxon>Chrysochromulina</taxon>
    </lineage>
</organism>
<dbReference type="CDD" id="cd10527">
    <property type="entry name" value="SET_LSMT"/>
    <property type="match status" value="1"/>
</dbReference>
<evidence type="ECO:0000313" key="1">
    <source>
        <dbReference type="EMBL" id="KOO21212.1"/>
    </source>
</evidence>
<sequence length="432" mass="47004">MDSSFKPKNRRGELLASVPLEACLFTARHRDDDVVLAQLLLDAAASSGRWSEYRAKILPPWTGAAMFWEEAEAEELQWPQAVALARALRMRMTSRTGGVYSAKSKNRDEMRWALSIVYSRSFAVEDADDESAAVRCLAPVLDLFNHVPESPVEYAARWAEQDDDDDPPASPWRLKGSQVELLAYEDVAAGDEVRIPYGIECSHETLVQSGFIPEPNSADYVPLFSDMRALARHASAALGLEPAQEQRRLRLLEALDAVDAPLAVRPGSLAASGHLLACTRLFAASDAELEGEGEGAIAFKENFDPAVGHHTLCVCGATEEQRMELDRAACELLALAADECLGALPTTAEEDAILLAQTAIDVEEHVGAVEALIVKHAKGTNTSATEPKEGRIAAASAAPEEAARRFETAVRYRRMAKLLVAGFAEQCRNVYS</sequence>